<protein>
    <submittedName>
        <fullName evidence="1">Uncharacterized protein</fullName>
    </submittedName>
</protein>
<dbReference type="STRING" id="1165861.A0A0L0UZP0"/>
<comment type="caution">
    <text evidence="1">The sequence shown here is derived from an EMBL/GenBank/DDBJ whole genome shotgun (WGS) entry which is preliminary data.</text>
</comment>
<dbReference type="Proteomes" id="UP000054564">
    <property type="component" value="Unassembled WGS sequence"/>
</dbReference>
<organism evidence="1 2">
    <name type="scientific">Puccinia striiformis f. sp. tritici PST-78</name>
    <dbReference type="NCBI Taxonomy" id="1165861"/>
    <lineage>
        <taxon>Eukaryota</taxon>
        <taxon>Fungi</taxon>
        <taxon>Dikarya</taxon>
        <taxon>Basidiomycota</taxon>
        <taxon>Pucciniomycotina</taxon>
        <taxon>Pucciniomycetes</taxon>
        <taxon>Pucciniales</taxon>
        <taxon>Pucciniaceae</taxon>
        <taxon>Puccinia</taxon>
    </lineage>
</organism>
<evidence type="ECO:0000313" key="1">
    <source>
        <dbReference type="EMBL" id="KNE92239.1"/>
    </source>
</evidence>
<dbReference type="AlphaFoldDB" id="A0A0L0UZP0"/>
<keyword evidence="2" id="KW-1185">Reference proteome</keyword>
<sequence length="175" mass="20505">MRSDDLGELTRLKRVVKFSENLTEPMRMLSGTISEMTFKSFSLLDHQHNQLRFTEESKQCRKERHHQCVTELLLPYIERISSSDSDSATMTNSRGKPRKQLSIKFTKKGPKKYEEALDLERRLDRLLVNERRACNADDQAKLRCQDALRLNKALGLFESAWLGNKLLWNKMIDFI</sequence>
<name>A0A0L0UZP0_9BASI</name>
<reference evidence="2" key="1">
    <citation type="submission" date="2014-03" db="EMBL/GenBank/DDBJ databases">
        <title>The Genome Sequence of Puccinia striiformis f. sp. tritici PST-78.</title>
        <authorList>
            <consortium name="The Broad Institute Genome Sequencing Platform"/>
            <person name="Cuomo C."/>
            <person name="Hulbert S."/>
            <person name="Chen X."/>
            <person name="Walker B."/>
            <person name="Young S.K."/>
            <person name="Zeng Q."/>
            <person name="Gargeya S."/>
            <person name="Fitzgerald M."/>
            <person name="Haas B."/>
            <person name="Abouelleil A."/>
            <person name="Alvarado L."/>
            <person name="Arachchi H.M."/>
            <person name="Berlin A.M."/>
            <person name="Chapman S.B."/>
            <person name="Goldberg J."/>
            <person name="Griggs A."/>
            <person name="Gujja S."/>
            <person name="Hansen M."/>
            <person name="Howarth C."/>
            <person name="Imamovic A."/>
            <person name="Larimer J."/>
            <person name="McCowan C."/>
            <person name="Montmayeur A."/>
            <person name="Murphy C."/>
            <person name="Neiman D."/>
            <person name="Pearson M."/>
            <person name="Priest M."/>
            <person name="Roberts A."/>
            <person name="Saif S."/>
            <person name="Shea T."/>
            <person name="Sisk P."/>
            <person name="Sykes S."/>
            <person name="Wortman J."/>
            <person name="Nusbaum C."/>
            <person name="Birren B."/>
        </authorList>
    </citation>
    <scope>NUCLEOTIDE SEQUENCE [LARGE SCALE GENOMIC DNA]</scope>
    <source>
        <strain evidence="2">race PST-78</strain>
    </source>
</reference>
<dbReference type="EMBL" id="AJIL01000170">
    <property type="protein sequence ID" value="KNE92239.1"/>
    <property type="molecule type" value="Genomic_DNA"/>
</dbReference>
<proteinExistence type="predicted"/>
<gene>
    <name evidence="1" type="ORF">PSTG_14333</name>
</gene>
<evidence type="ECO:0000313" key="2">
    <source>
        <dbReference type="Proteomes" id="UP000054564"/>
    </source>
</evidence>
<accession>A0A0L0UZP0</accession>